<feature type="active site" description="Proton acceptor; for dehydratase activity" evidence="9">
    <location>
        <position position="954"/>
    </location>
</feature>
<dbReference type="PROSITE" id="PS00012">
    <property type="entry name" value="PHOSPHOPANTETHEINE"/>
    <property type="match status" value="1"/>
</dbReference>
<gene>
    <name evidence="14" type="ORF">AWC22_25615</name>
</gene>
<evidence type="ECO:0000256" key="7">
    <source>
        <dbReference type="ARBA" id="ARBA00023268"/>
    </source>
</evidence>
<evidence type="ECO:0000256" key="1">
    <source>
        <dbReference type="ARBA" id="ARBA00005189"/>
    </source>
</evidence>
<dbReference type="InterPro" id="IPR032821">
    <property type="entry name" value="PKS_assoc"/>
</dbReference>
<feature type="active site" description="Proton donor; for dehydratase activity" evidence="9">
    <location>
        <position position="1121"/>
    </location>
</feature>
<feature type="domain" description="Carrier" evidence="11">
    <location>
        <begin position="1645"/>
        <end position="1726"/>
    </location>
</feature>
<dbReference type="Pfam" id="PF00550">
    <property type="entry name" value="PP-binding"/>
    <property type="match status" value="1"/>
</dbReference>
<dbReference type="STRING" id="486698.AWC22_25615"/>
<dbReference type="InterPro" id="IPR016039">
    <property type="entry name" value="Thiolase-like"/>
</dbReference>
<dbReference type="InterPro" id="IPR016036">
    <property type="entry name" value="Malonyl_transacylase_ACP-bd"/>
</dbReference>
<dbReference type="FunFam" id="1.10.1200.10:FF:000007">
    <property type="entry name" value="Probable polyketide synthase pks17"/>
    <property type="match status" value="1"/>
</dbReference>
<dbReference type="Pfam" id="PF14765">
    <property type="entry name" value="PS-DH"/>
    <property type="match status" value="1"/>
</dbReference>
<feature type="domain" description="PKS/mFAS DH" evidence="13">
    <location>
        <begin position="922"/>
        <end position="1196"/>
    </location>
</feature>
<dbReference type="Pfam" id="PF16197">
    <property type="entry name" value="KAsynt_C_assoc"/>
    <property type="match status" value="2"/>
</dbReference>
<dbReference type="SMART" id="SM01294">
    <property type="entry name" value="PKS_PP_betabranch"/>
    <property type="match status" value="1"/>
</dbReference>
<evidence type="ECO:0000256" key="9">
    <source>
        <dbReference type="PROSITE-ProRule" id="PRU01363"/>
    </source>
</evidence>
<keyword evidence="4" id="KW-0808">Transferase</keyword>
<dbReference type="InterPro" id="IPR020806">
    <property type="entry name" value="PKS_PP-bd"/>
</dbReference>
<dbReference type="CDD" id="cd00833">
    <property type="entry name" value="PKS"/>
    <property type="match status" value="2"/>
</dbReference>
<dbReference type="SUPFAM" id="SSF51735">
    <property type="entry name" value="NAD(P)-binding Rossmann-fold domains"/>
    <property type="match status" value="2"/>
</dbReference>
<comment type="caution">
    <text evidence="14">The sequence shown here is derived from an EMBL/GenBank/DDBJ whole genome shotgun (WGS) entry which is preliminary data.</text>
</comment>
<dbReference type="SMART" id="SM00825">
    <property type="entry name" value="PKS_KS"/>
    <property type="match status" value="2"/>
</dbReference>
<dbReference type="InterPro" id="IPR001227">
    <property type="entry name" value="Ac_transferase_dom_sf"/>
</dbReference>
<dbReference type="PROSITE" id="PS52004">
    <property type="entry name" value="KS3_2"/>
    <property type="match status" value="2"/>
</dbReference>
<organism evidence="14 15">
    <name type="scientific">Mycobacterium riyadhense</name>
    <dbReference type="NCBI Taxonomy" id="486698"/>
    <lineage>
        <taxon>Bacteria</taxon>
        <taxon>Bacillati</taxon>
        <taxon>Actinomycetota</taxon>
        <taxon>Actinomycetes</taxon>
        <taxon>Mycobacteriales</taxon>
        <taxon>Mycobacteriaceae</taxon>
        <taxon>Mycobacterium</taxon>
    </lineage>
</organism>
<dbReference type="InterPro" id="IPR036736">
    <property type="entry name" value="ACP-like_sf"/>
</dbReference>
<evidence type="ECO:0000256" key="4">
    <source>
        <dbReference type="ARBA" id="ARBA00022679"/>
    </source>
</evidence>
<evidence type="ECO:0000313" key="14">
    <source>
        <dbReference type="EMBL" id="ORW69652.1"/>
    </source>
</evidence>
<dbReference type="InterPro" id="IPR049551">
    <property type="entry name" value="PKS_DH_C"/>
</dbReference>
<dbReference type="InterPro" id="IPR055123">
    <property type="entry name" value="SpnB-like_Rossmann"/>
</dbReference>
<dbReference type="PANTHER" id="PTHR43775">
    <property type="entry name" value="FATTY ACID SYNTHASE"/>
    <property type="match status" value="1"/>
</dbReference>
<dbReference type="InterPro" id="IPR014030">
    <property type="entry name" value="Ketoacyl_synth_N"/>
</dbReference>
<dbReference type="CDD" id="cd08956">
    <property type="entry name" value="KR_3_FAS_SDR_x"/>
    <property type="match status" value="1"/>
</dbReference>
<keyword evidence="8" id="KW-0012">Acyltransferase</keyword>
<dbReference type="Proteomes" id="UP000193087">
    <property type="component" value="Unassembled WGS sequence"/>
</dbReference>
<feature type="region of interest" description="N-terminal hotdog fold" evidence="9">
    <location>
        <begin position="922"/>
        <end position="1046"/>
    </location>
</feature>
<evidence type="ECO:0000256" key="8">
    <source>
        <dbReference type="ARBA" id="ARBA00023315"/>
    </source>
</evidence>
<dbReference type="Gene3D" id="3.40.366.10">
    <property type="entry name" value="Malonyl-Coenzyme A Acyl Carrier Protein, domain 2"/>
    <property type="match status" value="2"/>
</dbReference>
<dbReference type="InterPro" id="IPR020807">
    <property type="entry name" value="PKS_DH"/>
</dbReference>
<keyword evidence="7" id="KW-0511">Multifunctional enzyme</keyword>
<dbReference type="GO" id="GO:0006633">
    <property type="term" value="P:fatty acid biosynthetic process"/>
    <property type="evidence" value="ECO:0007669"/>
    <property type="project" value="InterPro"/>
</dbReference>
<dbReference type="EMBL" id="LQPQ01000166">
    <property type="protein sequence ID" value="ORW69652.1"/>
    <property type="molecule type" value="Genomic_DNA"/>
</dbReference>
<reference evidence="14 15" key="1">
    <citation type="submission" date="2016-01" db="EMBL/GenBank/DDBJ databases">
        <title>The new phylogeny of the genus Mycobacterium.</title>
        <authorList>
            <person name="Tarcisio F."/>
            <person name="Conor M."/>
            <person name="Antonella G."/>
            <person name="Elisabetta G."/>
            <person name="Giulia F.S."/>
            <person name="Sara T."/>
            <person name="Anna F."/>
            <person name="Clotilde B."/>
            <person name="Roberto B."/>
            <person name="Veronica D.S."/>
            <person name="Fabio R."/>
            <person name="Monica P."/>
            <person name="Olivier J."/>
            <person name="Enrico T."/>
            <person name="Nicola S."/>
        </authorList>
    </citation>
    <scope>NUCLEOTIDE SEQUENCE [LARGE SCALE GENOMIC DNA]</scope>
    <source>
        <strain evidence="14 15">DSM 45176</strain>
    </source>
</reference>
<dbReference type="InterPro" id="IPR020841">
    <property type="entry name" value="PKS_Beta-ketoAc_synthase_dom"/>
</dbReference>
<feature type="coiled-coil region" evidence="10">
    <location>
        <begin position="5"/>
        <end position="32"/>
    </location>
</feature>
<dbReference type="PROSITE" id="PS50075">
    <property type="entry name" value="CARRIER"/>
    <property type="match status" value="1"/>
</dbReference>
<dbReference type="SUPFAM" id="SSF53901">
    <property type="entry name" value="Thiolase-like"/>
    <property type="match status" value="2"/>
</dbReference>
<accession>A0A1X2C165</accession>
<dbReference type="PROSITE" id="PS00606">
    <property type="entry name" value="KS3_1"/>
    <property type="match status" value="2"/>
</dbReference>
<dbReference type="Gene3D" id="3.40.50.720">
    <property type="entry name" value="NAD(P)-binding Rossmann-like Domain"/>
    <property type="match status" value="1"/>
</dbReference>
<dbReference type="InterPro" id="IPR050091">
    <property type="entry name" value="PKS_NRPS_Biosynth_Enz"/>
</dbReference>
<dbReference type="Gene3D" id="1.10.1200.10">
    <property type="entry name" value="ACP-like"/>
    <property type="match status" value="1"/>
</dbReference>
<keyword evidence="5" id="KW-0276">Fatty acid metabolism</keyword>
<protein>
    <submittedName>
        <fullName evidence="14">Uncharacterized protein</fullName>
    </submittedName>
</protein>
<name>A0A1X2C165_9MYCO</name>
<dbReference type="Pfam" id="PF00109">
    <property type="entry name" value="ketoacyl-synt"/>
    <property type="match status" value="2"/>
</dbReference>
<dbReference type="SMART" id="SM00822">
    <property type="entry name" value="PKS_KR"/>
    <property type="match status" value="1"/>
</dbReference>
<dbReference type="Pfam" id="PF22953">
    <property type="entry name" value="SpnB_Rossmann"/>
    <property type="match status" value="1"/>
</dbReference>
<dbReference type="PANTHER" id="PTHR43775:SF51">
    <property type="entry name" value="INACTIVE PHENOLPHTHIOCEROL SYNTHESIS POLYKETIDE SYNTHASE TYPE I PKS1-RELATED"/>
    <property type="match status" value="1"/>
</dbReference>
<dbReference type="Pfam" id="PF02801">
    <property type="entry name" value="Ketoacyl-synt_C"/>
    <property type="match status" value="2"/>
</dbReference>
<keyword evidence="10" id="KW-0175">Coiled coil</keyword>
<dbReference type="Gene3D" id="3.10.129.110">
    <property type="entry name" value="Polyketide synthase dehydratase"/>
    <property type="match status" value="1"/>
</dbReference>
<dbReference type="InterPro" id="IPR049552">
    <property type="entry name" value="PKS_DH_N"/>
</dbReference>
<dbReference type="InterPro" id="IPR049900">
    <property type="entry name" value="PKS_mFAS_DH"/>
</dbReference>
<dbReference type="GO" id="GO:0031177">
    <property type="term" value="F:phosphopantetheine binding"/>
    <property type="evidence" value="ECO:0007669"/>
    <property type="project" value="InterPro"/>
</dbReference>
<dbReference type="Gene3D" id="3.40.47.10">
    <property type="match status" value="2"/>
</dbReference>
<dbReference type="InterPro" id="IPR006162">
    <property type="entry name" value="Ppantetheine_attach_site"/>
</dbReference>
<evidence type="ECO:0000256" key="2">
    <source>
        <dbReference type="ARBA" id="ARBA00022450"/>
    </source>
</evidence>
<keyword evidence="15" id="KW-1185">Reference proteome</keyword>
<evidence type="ECO:0000256" key="10">
    <source>
        <dbReference type="SAM" id="Coils"/>
    </source>
</evidence>
<dbReference type="SUPFAM" id="SSF47336">
    <property type="entry name" value="ACP-like"/>
    <property type="match status" value="1"/>
</dbReference>
<evidence type="ECO:0000259" key="13">
    <source>
        <dbReference type="PROSITE" id="PS52019"/>
    </source>
</evidence>
<dbReference type="InterPro" id="IPR057326">
    <property type="entry name" value="KR_dom"/>
</dbReference>
<comment type="pathway">
    <text evidence="1">Lipid metabolism.</text>
</comment>
<dbReference type="GO" id="GO:0004315">
    <property type="term" value="F:3-oxoacyl-[acyl-carrier-protein] synthase activity"/>
    <property type="evidence" value="ECO:0007669"/>
    <property type="project" value="InterPro"/>
</dbReference>
<dbReference type="FunFam" id="3.40.366.10:FF:000002">
    <property type="entry name" value="Probable polyketide synthase 2"/>
    <property type="match status" value="1"/>
</dbReference>
<dbReference type="Pfam" id="PF21089">
    <property type="entry name" value="PKS_DH_N"/>
    <property type="match status" value="1"/>
</dbReference>
<dbReference type="FunFam" id="3.40.47.10:FF:000019">
    <property type="entry name" value="Polyketide synthase type I"/>
    <property type="match status" value="2"/>
</dbReference>
<keyword evidence="6" id="KW-0443">Lipid metabolism</keyword>
<dbReference type="InterPro" id="IPR042104">
    <property type="entry name" value="PKS_dehydratase_sf"/>
</dbReference>
<keyword evidence="3" id="KW-0597">Phosphoprotein</keyword>
<dbReference type="Pfam" id="PF00698">
    <property type="entry name" value="Acyl_transf_1"/>
    <property type="match status" value="1"/>
</dbReference>
<evidence type="ECO:0000259" key="12">
    <source>
        <dbReference type="PROSITE" id="PS52004"/>
    </source>
</evidence>
<feature type="domain" description="Ketosynthase family 3 (KS3)" evidence="12">
    <location>
        <begin position="1745"/>
        <end position="2171"/>
    </location>
</feature>
<evidence type="ECO:0000256" key="3">
    <source>
        <dbReference type="ARBA" id="ARBA00022553"/>
    </source>
</evidence>
<sequence length="2318" mass="242200">MDTQLAKATDALQKAVKQVERLTQQNRALIARSSEPVAIVGMGCRFPGGADSPERFWNVVAGTRDVVSEFPTDRGWDVDGLFDPDPDAVGKTYTRYGGFLHDAGEFDAGFFGIAPGEALAMDPQQRLLLECSWEALENTGIDPTTLRGSPTGVFAGIIGQVYGSGATEANAYVLTGSLPSAASGRVAYVLGLEGPAVSVDTACSSSLVALHWAVQSLRSGECDLALAGGVTVMATPAVFVGFSRQRGLSADGRCKAFASGADGTGFSEGAGVVVLERLSDARRLGHEVLAVVRGSAVNQDGASNGLTAPNGPSQQRVIRAALTNAGLSAAEVDVVEAHGTGTVLGDPIEAQAILVTYGQDRDPQCPLWLGSVKSNMGHTQAAAGVAGVIKMVQAMRHGVLPASLHIDQPSPHVDWSSGHVQLLTESRPWQVDARPRRAAVSSFGISGTNAHVILEEPAKAEVGEAAEDSVPDGSSVLAWVLSAKSAAALTSQARRLLDFVTSNPGLRPRDVGWSLTQRSVFDHRAVIFGPDQQSLLAGLSGLANDQPVTNLAVGHGLSAGKTVMVFPGQGSQWLGMGVQLYDELPVFARAFDEIAKALDTHLRLPLREVVWGADAGLLDSTEFSQPALFAVEAALFAVLQHWGVVADFVMGHSVGEFSAAYAAGVLSLEDAAMLVAARGRLMQALPAGGAMIAINATAEEIEPLLVAGVGIAAINGPDSVVISGEQAAVEGIAEGLAAQGRRTRRLAVSHAFHSPLMEPMLEEFERIAARTTVNPPQIAVISNVTAQPAGPEFASAQYWVQHICQPVRFSQSVKYLQSQGVTHFLEAGPGSGLTAAIEQSVAPTQAVITTGLGKDRPELTSLLTATSQAFVAGVAVNWRLALAGGHRVQLPTYAFERRRYWLQPNAVGAFDPAGLGLGGAGHGLLGAVIHHPETGDVILTGRLSQSTQPWLIDHVVSGVVLFPGTGFVELALRAGNEVACPMVRELTMEAPLVFALEGARQIEVVLHAAGEDERRDFSIHSRAELGTDQSWILHARGVVAPQSTSPSASEIAGQWPPIGAELVDSAGAYEALAERGYYYGPAFQGVTSVWQRGQEVFAEIAAPEEVSKELGHFGIHPALLDAALQPGTLTDGADTTPLPFSWEGVCLWATGASALRVHIAPCGDDRVSLLAAEPDGRPVFSVASLQTRPASAQQLADAGGSAVSDGLLEVVWSPVTPPHQLPALSVASWEDVASDDEPLIADVVLLDCGPSIGDTDTVQRTHQLTHQVLGVLQTWLGQQRFDSGTLLIVTRGAVMLPGDTVSDPGGSAVWGLVRSSQSEDPGRVIIVDADQSDFDVTAVVAAQEPQVVVRGGVVHAARLARSQVETQAERDRSRSFPDVVLVTGGTGGLGAELARHLVTKRGVQRLVLASRRGPDAPGAAHLQAELSELGADVRIAACDVSDRAAVHELVASIPGLTGVIHTAAVIDNGLVPSLTADRIDTVLAAKADAAWYLHEATENLDLSVFAMYSSEAGVLGGAGQGNYAAANCFLDGLAAYRRSRGLVGQAIAWGIWAQSRQFIDGVELARLDRTGLAPISTKLWLQWFDEITASDHISVVAARLDLSALRREAGAGQLQPMLRGLVAGMRLPAGQGPAQGRLRRRLQGLSESEQKQILVDLARSEAGVVLGHDAAAINPDTTFQDLGFNSLSAVDLRNRLKTATGLTLSPTLIFDYPTPNALATYLGEQLMGLALPVRASVARARVGLDEPVAIVGMGCRFPGGVDSPAGLWEMVADGRDVISEFPADRGWDVDGLYDPDPDAVGKTYTRWGGFLHDAGDFDAAFFGITAREALVMDPQQRLLLECSWEALERAGIDPGSLRGSATGVFTGLTGSGYAQSWSGAPEEVDIYGVTGQVLSVASGRVAYVLGLEGPAISVDTACSSSLVTLHWAIQSLLSGECDLALAGGVAVMASPAGFVGFARQRAISPDGRCKAFADAADGTGFSEGVGVLVVERLSDARRLGHEVLAIVRGSAVNQDGASNGLTAPNGPSQQGVIRAALANAGLTPAEVDVVEAHGTGTVLGDPIEAQAILATYGQDRDPQRPLWLGSVKSNMGHTQAAAGVAGVIKMVQAMRHGVLPASLHIDQPSPHADWSSGHVQLLTQAQPWPADHHPRRAGVSSFGISGTNAHVILEEPSLGETTTVITNFSDVGLSVVPWVVSARSESALTGQAQRLLDFVHAEHGLDPVDVGWSLTSRSVFEHRAVVVGADREQLAAGLAGVAGGEPGVGVVMGRAGSVGKTVVVFGGQGSQWVGMGRQLLEVSAVFAEQLPRGLHPGVGDEN</sequence>
<dbReference type="Gene3D" id="3.30.70.3290">
    <property type="match status" value="1"/>
</dbReference>
<feature type="domain" description="Ketosynthase family 3 (KS3)" evidence="12">
    <location>
        <begin position="34"/>
        <end position="456"/>
    </location>
</feature>
<evidence type="ECO:0000256" key="5">
    <source>
        <dbReference type="ARBA" id="ARBA00022832"/>
    </source>
</evidence>
<keyword evidence="2" id="KW-0596">Phosphopantetheine</keyword>
<evidence type="ECO:0000313" key="15">
    <source>
        <dbReference type="Proteomes" id="UP000193087"/>
    </source>
</evidence>
<dbReference type="InterPro" id="IPR009081">
    <property type="entry name" value="PP-bd_ACP"/>
</dbReference>
<dbReference type="InterPro" id="IPR013968">
    <property type="entry name" value="PKS_KR"/>
</dbReference>
<dbReference type="SMART" id="SM00826">
    <property type="entry name" value="PKS_DH"/>
    <property type="match status" value="1"/>
</dbReference>
<evidence type="ECO:0000256" key="6">
    <source>
        <dbReference type="ARBA" id="ARBA00023098"/>
    </source>
</evidence>
<dbReference type="SMART" id="SM00827">
    <property type="entry name" value="PKS_AT"/>
    <property type="match status" value="1"/>
</dbReference>
<dbReference type="PROSITE" id="PS52019">
    <property type="entry name" value="PKS_MFAS_DH"/>
    <property type="match status" value="1"/>
</dbReference>
<feature type="region of interest" description="C-terminal hotdog fold" evidence="9">
    <location>
        <begin position="1060"/>
        <end position="1196"/>
    </location>
</feature>
<proteinExistence type="predicted"/>
<dbReference type="InterPro" id="IPR014031">
    <property type="entry name" value="Ketoacyl_synth_C"/>
</dbReference>
<dbReference type="InterPro" id="IPR036291">
    <property type="entry name" value="NAD(P)-bd_dom_sf"/>
</dbReference>
<dbReference type="GO" id="GO:0004312">
    <property type="term" value="F:fatty acid synthase activity"/>
    <property type="evidence" value="ECO:0007669"/>
    <property type="project" value="TreeGrafter"/>
</dbReference>
<dbReference type="InterPro" id="IPR018201">
    <property type="entry name" value="Ketoacyl_synth_AS"/>
</dbReference>
<evidence type="ECO:0000259" key="11">
    <source>
        <dbReference type="PROSITE" id="PS50075"/>
    </source>
</evidence>
<dbReference type="Pfam" id="PF08659">
    <property type="entry name" value="KR"/>
    <property type="match status" value="1"/>
</dbReference>
<dbReference type="SUPFAM" id="SSF52151">
    <property type="entry name" value="FabD/lysophospholipase-like"/>
    <property type="match status" value="2"/>
</dbReference>
<dbReference type="SMART" id="SM00823">
    <property type="entry name" value="PKS_PP"/>
    <property type="match status" value="1"/>
</dbReference>
<dbReference type="InterPro" id="IPR016035">
    <property type="entry name" value="Acyl_Trfase/lysoPLipase"/>
</dbReference>
<dbReference type="InterPro" id="IPR014043">
    <property type="entry name" value="Acyl_transferase_dom"/>
</dbReference>
<dbReference type="SUPFAM" id="SSF55048">
    <property type="entry name" value="Probable ACP-binding domain of malonyl-CoA ACP transacylase"/>
    <property type="match status" value="1"/>
</dbReference>